<evidence type="ECO:0000313" key="8">
    <source>
        <dbReference type="EMBL" id="HGN36753.1"/>
    </source>
</evidence>
<evidence type="ECO:0000256" key="2">
    <source>
        <dbReference type="ARBA" id="ARBA00022833"/>
    </source>
</evidence>
<dbReference type="PANTHER" id="PTHR43401:SF2">
    <property type="entry name" value="L-THREONINE 3-DEHYDROGENASE"/>
    <property type="match status" value="1"/>
</dbReference>
<dbReference type="GO" id="GO:0016616">
    <property type="term" value="F:oxidoreductase activity, acting on the CH-OH group of donors, NAD or NADP as acceptor"/>
    <property type="evidence" value="ECO:0007669"/>
    <property type="project" value="UniProtKB-ARBA"/>
</dbReference>
<dbReference type="InterPro" id="IPR036291">
    <property type="entry name" value="NAD(P)-bd_dom_sf"/>
</dbReference>
<dbReference type="InterPro" id="IPR053539">
    <property type="entry name" value="Scyllo-inosose_DH"/>
</dbReference>
<dbReference type="InterPro" id="IPR050129">
    <property type="entry name" value="Zn_alcohol_dh"/>
</dbReference>
<dbReference type="NCBIfam" id="NF041097">
    <property type="entry name" value="keto_inos_dh_IolM"/>
    <property type="match status" value="1"/>
</dbReference>
<keyword evidence="1 6" id="KW-0479">Metal-binding</keyword>
<evidence type="ECO:0000256" key="5">
    <source>
        <dbReference type="ARBA" id="ARBA00023277"/>
    </source>
</evidence>
<dbReference type="EMBL" id="DTBZ01000116">
    <property type="protein sequence ID" value="HGQ18564.1"/>
    <property type="molecule type" value="Genomic_DNA"/>
</dbReference>
<dbReference type="GO" id="GO:0030554">
    <property type="term" value="F:adenyl nucleotide binding"/>
    <property type="evidence" value="ECO:0007669"/>
    <property type="project" value="UniProtKB-ARBA"/>
</dbReference>
<evidence type="ECO:0000256" key="1">
    <source>
        <dbReference type="ARBA" id="ARBA00022723"/>
    </source>
</evidence>
<dbReference type="GO" id="GO:0008270">
    <property type="term" value="F:zinc ion binding"/>
    <property type="evidence" value="ECO:0007669"/>
    <property type="project" value="InterPro"/>
</dbReference>
<dbReference type="SUPFAM" id="SSF51735">
    <property type="entry name" value="NAD(P)-binding Rossmann-fold domains"/>
    <property type="match status" value="1"/>
</dbReference>
<dbReference type="InterPro" id="IPR020843">
    <property type="entry name" value="ER"/>
</dbReference>
<reference evidence="9" key="1">
    <citation type="journal article" date="2020" name="mSystems">
        <title>Genome- and Community-Level Interaction Insights into Carbon Utilization and Element Cycling Functions of Hydrothermarchaeota in Hydrothermal Sediment.</title>
        <authorList>
            <person name="Zhou Z."/>
            <person name="Liu Y."/>
            <person name="Xu W."/>
            <person name="Pan J."/>
            <person name="Luo Z.H."/>
            <person name="Li M."/>
        </authorList>
    </citation>
    <scope>NUCLEOTIDE SEQUENCE [LARGE SCALE GENOMIC DNA]</scope>
    <source>
        <strain evidence="8">SpSt-618</strain>
        <strain evidence="9">SpSt-657</strain>
    </source>
</reference>
<dbReference type="AlphaFoldDB" id="A0A7J3JSB8"/>
<dbReference type="Gene3D" id="3.40.50.720">
    <property type="entry name" value="NAD(P)-binding Rossmann-like Domain"/>
    <property type="match status" value="1"/>
</dbReference>
<comment type="similarity">
    <text evidence="6">Belongs to the zinc-containing alcohol dehydrogenase family.</text>
</comment>
<organism evidence="9">
    <name type="scientific">Ignisphaera aggregans</name>
    <dbReference type="NCBI Taxonomy" id="334771"/>
    <lineage>
        <taxon>Archaea</taxon>
        <taxon>Thermoproteota</taxon>
        <taxon>Thermoprotei</taxon>
        <taxon>Desulfurococcales</taxon>
        <taxon>Desulfurococcaceae</taxon>
        <taxon>Ignisphaera</taxon>
    </lineage>
</organism>
<keyword evidence="4" id="KW-0560">Oxidoreductase</keyword>
<dbReference type="InterPro" id="IPR002328">
    <property type="entry name" value="ADH_Zn_CS"/>
</dbReference>
<keyword evidence="2 6" id="KW-0862">Zinc</keyword>
<dbReference type="PROSITE" id="PS00059">
    <property type="entry name" value="ADH_ZINC"/>
    <property type="match status" value="1"/>
</dbReference>
<dbReference type="InterPro" id="IPR013149">
    <property type="entry name" value="ADH-like_C"/>
</dbReference>
<protein>
    <submittedName>
        <fullName evidence="9">Alcohol dehydrogenase</fullName>
    </submittedName>
</protein>
<evidence type="ECO:0000313" key="9">
    <source>
        <dbReference type="EMBL" id="HGQ18564.1"/>
    </source>
</evidence>
<comment type="cofactor">
    <cofactor evidence="6">
        <name>Zn(2+)</name>
        <dbReference type="ChEBI" id="CHEBI:29105"/>
    </cofactor>
</comment>
<dbReference type="EMBL" id="DTAI01000124">
    <property type="protein sequence ID" value="HGN36753.1"/>
    <property type="molecule type" value="Genomic_DNA"/>
</dbReference>
<sequence length="398" mass="44338">MREDNMVRGRMLAAILYGEWIPRAGYTPSTFEERTRKALHGSRVWRNPVLKLEDTKIPEVGSNQILVKVKSCGICGSDVHMYEKDEEGYMLYPGMVRLPVVIGHELSGVVEEVGTGVTDFKPGDAVTLVEMWYCGECISCRRGYFDHCINLEEMGFTKDGGFAEYILADAKYAWRIDAFREVYSNDEKVFEAGALVEPFSVAYKAIFIRAGGFLPGSYVIVYGAGPIGLAAVMLSKAAGAGKVVVFETIQERIELAKSVGADHVFNPIELERKGTSIHEKIMDVTGGQGADLQVEAAGYPPLIREMQKSISIGGKITWIGRADREAPTWFEYFQIRSAQIYGSQGHVDYAPFMWVIRLIASGRIDPTKIITARYKLSNVIEAMERAKLRKDAKIHIKP</sequence>
<dbReference type="Pfam" id="PF00107">
    <property type="entry name" value="ADH_zinc_N"/>
    <property type="match status" value="1"/>
</dbReference>
<comment type="caution">
    <text evidence="9">The sequence shown here is derived from an EMBL/GenBank/DDBJ whole genome shotgun (WGS) entry which is preliminary data.</text>
</comment>
<feature type="domain" description="Enoyl reductase (ER)" evidence="7">
    <location>
        <begin position="46"/>
        <end position="396"/>
    </location>
</feature>
<name>A0A7J3JSB8_9CREN</name>
<dbReference type="PANTHER" id="PTHR43401">
    <property type="entry name" value="L-THREONINE 3-DEHYDROGENASE"/>
    <property type="match status" value="1"/>
</dbReference>
<dbReference type="Gene3D" id="3.90.180.10">
    <property type="entry name" value="Medium-chain alcohol dehydrogenases, catalytic domain"/>
    <property type="match status" value="1"/>
</dbReference>
<evidence type="ECO:0000259" key="7">
    <source>
        <dbReference type="SMART" id="SM00829"/>
    </source>
</evidence>
<dbReference type="GO" id="GO:0043168">
    <property type="term" value="F:anion binding"/>
    <property type="evidence" value="ECO:0007669"/>
    <property type="project" value="UniProtKB-ARBA"/>
</dbReference>
<evidence type="ECO:0000256" key="3">
    <source>
        <dbReference type="ARBA" id="ARBA00022857"/>
    </source>
</evidence>
<dbReference type="InterPro" id="IPR011032">
    <property type="entry name" value="GroES-like_sf"/>
</dbReference>
<dbReference type="InterPro" id="IPR013154">
    <property type="entry name" value="ADH-like_N"/>
</dbReference>
<dbReference type="Pfam" id="PF08240">
    <property type="entry name" value="ADH_N"/>
    <property type="match status" value="1"/>
</dbReference>
<keyword evidence="5" id="KW-0119">Carbohydrate metabolism</keyword>
<accession>A0A7J3JSB8</accession>
<dbReference type="GO" id="GO:0051262">
    <property type="term" value="P:protein tetramerization"/>
    <property type="evidence" value="ECO:0007669"/>
    <property type="project" value="UniProtKB-ARBA"/>
</dbReference>
<dbReference type="SUPFAM" id="SSF50129">
    <property type="entry name" value="GroES-like"/>
    <property type="match status" value="1"/>
</dbReference>
<evidence type="ECO:0000256" key="6">
    <source>
        <dbReference type="RuleBase" id="RU361277"/>
    </source>
</evidence>
<evidence type="ECO:0000256" key="4">
    <source>
        <dbReference type="ARBA" id="ARBA00023002"/>
    </source>
</evidence>
<gene>
    <name evidence="8" type="ORF">ENT87_04290</name>
    <name evidence="9" type="ORF">ENU30_06295</name>
</gene>
<proteinExistence type="inferred from homology"/>
<keyword evidence="3" id="KW-0521">NADP</keyword>
<dbReference type="SMART" id="SM00829">
    <property type="entry name" value="PKS_ER"/>
    <property type="match status" value="1"/>
</dbReference>